<dbReference type="PANTHER" id="PTHR46030">
    <property type="entry name" value="ALPHA-KETOGLUTARATE-DEPENDENT DIOXYGENASE ALKB HOMOLOG 6"/>
    <property type="match status" value="1"/>
</dbReference>
<accession>A0AAD5H4N2</accession>
<keyword evidence="3" id="KW-0479">Metal-binding</keyword>
<sequence length="234" mass="25341">MLDLEQYRVGDLPTLYYVPDAITPAEEQSLLTHITASKQQWKTVSGRRLQNLGGIVHKKGLIPAPLPSWLQPLLGRLAQDTGAYGEGKQPNHVLINAYQPGEGILPHEDGPLYHPVVVILSLQNPAVVRFARKRRDEQQSDAAAAAEGAESHGRAGQLVASVACMPRSLLIFKDEAYSGCLHGILEAAVEDIDASVVNAQQAGLQVGQALPRGGERISLTVRRVLHTYSLGLRL</sequence>
<comment type="similarity">
    <text evidence="2">Belongs to the alkB family.</text>
</comment>
<evidence type="ECO:0000256" key="3">
    <source>
        <dbReference type="ARBA" id="ARBA00022723"/>
    </source>
</evidence>
<keyword evidence="6" id="KW-0408">Iron</keyword>
<feature type="domain" description="Fe2OG dioxygenase" evidence="8">
    <location>
        <begin position="89"/>
        <end position="225"/>
    </location>
</feature>
<keyword evidence="5" id="KW-0560">Oxidoreductase</keyword>
<dbReference type="InterPro" id="IPR037151">
    <property type="entry name" value="AlkB-like_sf"/>
</dbReference>
<dbReference type="GO" id="GO:0046872">
    <property type="term" value="F:metal ion binding"/>
    <property type="evidence" value="ECO:0007669"/>
    <property type="project" value="UniProtKB-KW"/>
</dbReference>
<reference evidence="9" key="1">
    <citation type="submission" date="2020-11" db="EMBL/GenBank/DDBJ databases">
        <title>Chlorella ohadii genome sequencing and assembly.</title>
        <authorList>
            <person name="Murik O."/>
            <person name="Treves H."/>
            <person name="Kedem I."/>
            <person name="Shotland Y."/>
            <person name="Kaplan A."/>
        </authorList>
    </citation>
    <scope>NUCLEOTIDE SEQUENCE</scope>
    <source>
        <strain evidence="9">1</strain>
    </source>
</reference>
<dbReference type="PANTHER" id="PTHR46030:SF1">
    <property type="entry name" value="ALPHA-KETOGLUTARATE-DEPENDENT DIOXYGENASE ALKB HOMOLOG 6"/>
    <property type="match status" value="1"/>
</dbReference>
<evidence type="ECO:0000313" key="9">
    <source>
        <dbReference type="EMBL" id="KAI7839212.1"/>
    </source>
</evidence>
<dbReference type="InterPro" id="IPR027450">
    <property type="entry name" value="AlkB-like"/>
</dbReference>
<dbReference type="InterPro" id="IPR005123">
    <property type="entry name" value="Oxoglu/Fe-dep_dioxygenase_dom"/>
</dbReference>
<comment type="caution">
    <text evidence="9">The sequence shown here is derived from an EMBL/GenBank/DDBJ whole genome shotgun (WGS) entry which is preliminary data.</text>
</comment>
<keyword evidence="10" id="KW-1185">Reference proteome</keyword>
<evidence type="ECO:0000256" key="7">
    <source>
        <dbReference type="ARBA" id="ARBA00023242"/>
    </source>
</evidence>
<evidence type="ECO:0000313" key="10">
    <source>
        <dbReference type="Proteomes" id="UP001205105"/>
    </source>
</evidence>
<dbReference type="Pfam" id="PF13532">
    <property type="entry name" value="2OG-FeII_Oxy_2"/>
    <property type="match status" value="1"/>
</dbReference>
<evidence type="ECO:0000256" key="2">
    <source>
        <dbReference type="ARBA" id="ARBA00007879"/>
    </source>
</evidence>
<evidence type="ECO:0000259" key="8">
    <source>
        <dbReference type="PROSITE" id="PS51471"/>
    </source>
</evidence>
<evidence type="ECO:0000256" key="6">
    <source>
        <dbReference type="ARBA" id="ARBA00023004"/>
    </source>
</evidence>
<dbReference type="Proteomes" id="UP001205105">
    <property type="component" value="Unassembled WGS sequence"/>
</dbReference>
<dbReference type="PROSITE" id="PS51471">
    <property type="entry name" value="FE2OG_OXY"/>
    <property type="match status" value="1"/>
</dbReference>
<keyword evidence="4" id="KW-0223">Dioxygenase</keyword>
<evidence type="ECO:0000256" key="4">
    <source>
        <dbReference type="ARBA" id="ARBA00022964"/>
    </source>
</evidence>
<dbReference type="AlphaFoldDB" id="A0AAD5H4N2"/>
<protein>
    <recommendedName>
        <fullName evidence="8">Fe2OG dioxygenase domain-containing protein</fullName>
    </recommendedName>
</protein>
<keyword evidence="7" id="KW-0539">Nucleus</keyword>
<evidence type="ECO:0000256" key="1">
    <source>
        <dbReference type="ARBA" id="ARBA00004123"/>
    </source>
</evidence>
<dbReference type="Gene3D" id="2.60.120.590">
    <property type="entry name" value="Alpha-ketoglutarate-dependent dioxygenase AlkB-like"/>
    <property type="match status" value="1"/>
</dbReference>
<dbReference type="SUPFAM" id="SSF51197">
    <property type="entry name" value="Clavaminate synthase-like"/>
    <property type="match status" value="1"/>
</dbReference>
<dbReference type="InterPro" id="IPR032862">
    <property type="entry name" value="ALKBH6"/>
</dbReference>
<proteinExistence type="inferred from homology"/>
<dbReference type="GO" id="GO:0005634">
    <property type="term" value="C:nucleus"/>
    <property type="evidence" value="ECO:0007669"/>
    <property type="project" value="UniProtKB-SubCell"/>
</dbReference>
<dbReference type="GO" id="GO:0051213">
    <property type="term" value="F:dioxygenase activity"/>
    <property type="evidence" value="ECO:0007669"/>
    <property type="project" value="UniProtKB-KW"/>
</dbReference>
<organism evidence="9 10">
    <name type="scientific">Chlorella ohadii</name>
    <dbReference type="NCBI Taxonomy" id="2649997"/>
    <lineage>
        <taxon>Eukaryota</taxon>
        <taxon>Viridiplantae</taxon>
        <taxon>Chlorophyta</taxon>
        <taxon>core chlorophytes</taxon>
        <taxon>Trebouxiophyceae</taxon>
        <taxon>Chlorellales</taxon>
        <taxon>Chlorellaceae</taxon>
        <taxon>Chlorella clade</taxon>
        <taxon>Chlorella</taxon>
    </lineage>
</organism>
<dbReference type="EMBL" id="JADXDR010000105">
    <property type="protein sequence ID" value="KAI7839212.1"/>
    <property type="molecule type" value="Genomic_DNA"/>
</dbReference>
<comment type="subcellular location">
    <subcellularLocation>
        <location evidence="1">Nucleus</location>
    </subcellularLocation>
</comment>
<name>A0AAD5H4N2_9CHLO</name>
<gene>
    <name evidence="9" type="ORF">COHA_007025</name>
</gene>
<evidence type="ECO:0000256" key="5">
    <source>
        <dbReference type="ARBA" id="ARBA00023002"/>
    </source>
</evidence>